<evidence type="ECO:0000259" key="2">
    <source>
        <dbReference type="Pfam" id="PF11716"/>
    </source>
</evidence>
<proteinExistence type="predicted"/>
<dbReference type="Proteomes" id="UP000011863">
    <property type="component" value="Chromosome"/>
</dbReference>
<organism evidence="3 4">
    <name type="scientific">Ilumatobacter coccineus (strain NBRC 103263 / KCTC 29153 / YM16-304)</name>
    <dbReference type="NCBI Taxonomy" id="1313172"/>
    <lineage>
        <taxon>Bacteria</taxon>
        <taxon>Bacillati</taxon>
        <taxon>Actinomycetota</taxon>
        <taxon>Acidimicrobiia</taxon>
        <taxon>Acidimicrobiales</taxon>
        <taxon>Ilumatobacteraceae</taxon>
        <taxon>Ilumatobacter</taxon>
    </lineage>
</organism>
<keyword evidence="4" id="KW-1185">Reference proteome</keyword>
<dbReference type="NCBIfam" id="TIGR03083">
    <property type="entry name" value="maleylpyruvate isomerase family mycothiol-dependent enzyme"/>
    <property type="match status" value="1"/>
</dbReference>
<dbReference type="InterPro" id="IPR010872">
    <property type="entry name" value="MDMPI_C-term_domain"/>
</dbReference>
<dbReference type="GO" id="GO:0046872">
    <property type="term" value="F:metal ion binding"/>
    <property type="evidence" value="ECO:0007669"/>
    <property type="project" value="InterPro"/>
</dbReference>
<evidence type="ECO:0000259" key="1">
    <source>
        <dbReference type="Pfam" id="PF07398"/>
    </source>
</evidence>
<evidence type="ECO:0000313" key="4">
    <source>
        <dbReference type="Proteomes" id="UP000011863"/>
    </source>
</evidence>
<dbReference type="PANTHER" id="PTHR40758">
    <property type="entry name" value="CONSERVED PROTEIN"/>
    <property type="match status" value="1"/>
</dbReference>
<dbReference type="InterPro" id="IPR017517">
    <property type="entry name" value="Maleyloyr_isom"/>
</dbReference>
<dbReference type="GO" id="GO:0005886">
    <property type="term" value="C:plasma membrane"/>
    <property type="evidence" value="ECO:0007669"/>
    <property type="project" value="TreeGrafter"/>
</dbReference>
<dbReference type="InterPro" id="IPR024344">
    <property type="entry name" value="MDMPI_metal-binding"/>
</dbReference>
<gene>
    <name evidence="3" type="ORF">YM304_11070</name>
</gene>
<dbReference type="SUPFAM" id="SSF109854">
    <property type="entry name" value="DinB/YfiT-like putative metalloenzymes"/>
    <property type="match status" value="1"/>
</dbReference>
<dbReference type="Pfam" id="PF07398">
    <property type="entry name" value="MDMPI_C"/>
    <property type="match status" value="1"/>
</dbReference>
<dbReference type="EMBL" id="AP012057">
    <property type="protein sequence ID" value="BAN01421.1"/>
    <property type="molecule type" value="Genomic_DNA"/>
</dbReference>
<dbReference type="KEGG" id="aym:YM304_11070"/>
<feature type="domain" description="MDMPI C-terminal" evidence="1">
    <location>
        <begin position="147"/>
        <end position="246"/>
    </location>
</feature>
<dbReference type="OrthoDB" id="3671213at2"/>
<dbReference type="Pfam" id="PF11716">
    <property type="entry name" value="MDMPI_N"/>
    <property type="match status" value="1"/>
</dbReference>
<dbReference type="PANTHER" id="PTHR40758:SF1">
    <property type="entry name" value="CONSERVED PROTEIN"/>
    <property type="match status" value="1"/>
</dbReference>
<sequence length="256" mass="28844">MDLPYDALDVLQTNGVAFIDLVSSADPDLMISACPGWRVSDLANHQAEVWNFWAHIVADGITERTALRAIQTPARVDGPELVDWLAATHNALFSALVDAPLDQPAWTWTGATLDAAWVRRRMALESAMHRHDLATTVRVPYDVPTVVAADGIDEFLTYFCGRERREGEMKVGGTVHLHCTDMPEGQQDRGEWYISNVKEPSCTFTREHRKGDAAVRGPAQSLWLWLWRRDKRGDDSIEVIGKEEVARRFRAYTDLD</sequence>
<dbReference type="RefSeq" id="WP_015440668.1">
    <property type="nucleotide sequence ID" value="NC_020520.1"/>
</dbReference>
<dbReference type="Gene3D" id="1.20.120.450">
    <property type="entry name" value="dinb family like domain"/>
    <property type="match status" value="1"/>
</dbReference>
<reference evidence="3 4" key="1">
    <citation type="journal article" date="2013" name="Int. J. Syst. Evol. Microbiol.">
        <title>Ilumatobacter nonamiense sp. nov. and Ilumatobacter coccineum sp. nov., isolated from seashore sand.</title>
        <authorList>
            <person name="Matsumoto A."/>
            <person name="Kasai H."/>
            <person name="Matsuo Y."/>
            <person name="Shizuri Y."/>
            <person name="Ichikawa N."/>
            <person name="Fujita N."/>
            <person name="Omura S."/>
            <person name="Takahashi Y."/>
        </authorList>
    </citation>
    <scope>NUCLEOTIDE SEQUENCE [LARGE SCALE GENOMIC DNA]</scope>
    <source>
        <strain evidence="4">NBRC 103263 / KCTC 29153 / YM16-304</strain>
    </source>
</reference>
<feature type="domain" description="Mycothiol-dependent maleylpyruvate isomerase metal-binding" evidence="2">
    <location>
        <begin position="17"/>
        <end position="134"/>
    </location>
</feature>
<protein>
    <recommendedName>
        <fullName evidence="5">Mycothiol-dependent maleylpyruvate isomerase metal-binding domain-containing protein</fullName>
    </recommendedName>
</protein>
<dbReference type="InterPro" id="IPR034660">
    <property type="entry name" value="DinB/YfiT-like"/>
</dbReference>
<accession>A0A6C7E453</accession>
<evidence type="ECO:0008006" key="5">
    <source>
        <dbReference type="Google" id="ProtNLM"/>
    </source>
</evidence>
<dbReference type="AlphaFoldDB" id="A0A6C7E453"/>
<evidence type="ECO:0000313" key="3">
    <source>
        <dbReference type="EMBL" id="BAN01421.1"/>
    </source>
</evidence>
<name>A0A6C7E453_ILUCY</name>